<evidence type="ECO:0000259" key="6">
    <source>
        <dbReference type="Pfam" id="PF01957"/>
    </source>
</evidence>
<evidence type="ECO:0000256" key="5">
    <source>
        <dbReference type="SAM" id="Phobius"/>
    </source>
</evidence>
<dbReference type="Pfam" id="PF01957">
    <property type="entry name" value="NfeD"/>
    <property type="match status" value="1"/>
</dbReference>
<comment type="subcellular location">
    <subcellularLocation>
        <location evidence="1">Membrane</location>
        <topology evidence="1">Multi-pass membrane protein</topology>
    </subcellularLocation>
</comment>
<gene>
    <name evidence="7" type="ORF">SAMN04488038_11137</name>
</gene>
<dbReference type="PANTHER" id="PTHR33507">
    <property type="entry name" value="INNER MEMBRANE PROTEIN YBBJ"/>
    <property type="match status" value="1"/>
</dbReference>
<dbReference type="PANTHER" id="PTHR33507:SF3">
    <property type="entry name" value="INNER MEMBRANE PROTEIN YBBJ"/>
    <property type="match status" value="1"/>
</dbReference>
<dbReference type="EMBL" id="FOFS01000011">
    <property type="protein sequence ID" value="SEQ82452.1"/>
    <property type="molecule type" value="Genomic_DNA"/>
</dbReference>
<reference evidence="8" key="1">
    <citation type="submission" date="2016-10" db="EMBL/GenBank/DDBJ databases">
        <authorList>
            <person name="Varghese N."/>
            <person name="Submissions S."/>
        </authorList>
    </citation>
    <scope>NUCLEOTIDE SEQUENCE [LARGE SCALE GENOMIC DNA]</scope>
    <source>
        <strain evidence="8">DSM 25927</strain>
    </source>
</reference>
<dbReference type="GO" id="GO:0005886">
    <property type="term" value="C:plasma membrane"/>
    <property type="evidence" value="ECO:0007669"/>
    <property type="project" value="TreeGrafter"/>
</dbReference>
<dbReference type="InterPro" id="IPR002810">
    <property type="entry name" value="NfeD-like_C"/>
</dbReference>
<dbReference type="OrthoDB" id="9810336at2"/>
<dbReference type="InterPro" id="IPR012340">
    <property type="entry name" value="NA-bd_OB-fold"/>
</dbReference>
<evidence type="ECO:0000313" key="8">
    <source>
        <dbReference type="Proteomes" id="UP000199233"/>
    </source>
</evidence>
<evidence type="ECO:0000256" key="1">
    <source>
        <dbReference type="ARBA" id="ARBA00004141"/>
    </source>
</evidence>
<protein>
    <recommendedName>
        <fullName evidence="6">NfeD-like C-terminal domain-containing protein</fullName>
    </recommendedName>
</protein>
<feature type="transmembrane region" description="Helical" evidence="5">
    <location>
        <begin position="52"/>
        <end position="70"/>
    </location>
</feature>
<organism evidence="7 8">
    <name type="scientific">Solimonas aquatica</name>
    <dbReference type="NCBI Taxonomy" id="489703"/>
    <lineage>
        <taxon>Bacteria</taxon>
        <taxon>Pseudomonadati</taxon>
        <taxon>Pseudomonadota</taxon>
        <taxon>Gammaproteobacteria</taxon>
        <taxon>Nevskiales</taxon>
        <taxon>Nevskiaceae</taxon>
        <taxon>Solimonas</taxon>
    </lineage>
</organism>
<dbReference type="Proteomes" id="UP000199233">
    <property type="component" value="Unassembled WGS sequence"/>
</dbReference>
<feature type="domain" description="NfeD-like C-terminal" evidence="6">
    <location>
        <begin position="90"/>
        <end position="143"/>
    </location>
</feature>
<evidence type="ECO:0000256" key="2">
    <source>
        <dbReference type="ARBA" id="ARBA00022692"/>
    </source>
</evidence>
<name>A0A1H9J6P7_9GAMM</name>
<evidence type="ECO:0000313" key="7">
    <source>
        <dbReference type="EMBL" id="SEQ82452.1"/>
    </source>
</evidence>
<keyword evidence="2 5" id="KW-0812">Transmembrane</keyword>
<keyword evidence="8" id="KW-1185">Reference proteome</keyword>
<evidence type="ECO:0000256" key="4">
    <source>
        <dbReference type="ARBA" id="ARBA00023136"/>
    </source>
</evidence>
<accession>A0A1H9J6P7</accession>
<dbReference type="InterPro" id="IPR052165">
    <property type="entry name" value="Membrane_assoc_protease"/>
</dbReference>
<proteinExistence type="predicted"/>
<keyword evidence="4 5" id="KW-0472">Membrane</keyword>
<keyword evidence="3 5" id="KW-1133">Transmembrane helix</keyword>
<dbReference type="RefSeq" id="WP_093287434.1">
    <property type="nucleotide sequence ID" value="NZ_FOFS01000011.1"/>
</dbReference>
<dbReference type="STRING" id="489703.SAMN04488038_11137"/>
<dbReference type="AlphaFoldDB" id="A0A1H9J6P7"/>
<evidence type="ECO:0000256" key="3">
    <source>
        <dbReference type="ARBA" id="ARBA00022989"/>
    </source>
</evidence>
<dbReference type="Gene3D" id="2.40.50.140">
    <property type="entry name" value="Nucleic acid-binding proteins"/>
    <property type="match status" value="1"/>
</dbReference>
<feature type="transmembrane region" description="Helical" evidence="5">
    <location>
        <begin position="6"/>
        <end position="24"/>
    </location>
</feature>
<sequence length="146" mass="16108">MRLHELLYWHWWVAALLLLMLEAFAPGAVFLWMGVSAAVVGLLLLLMPQLALAAQLIVFGVLALIAFFAWRRFKPQADAEDQPALNRRGESYVGRHFTLSEAIVNGVGELRVDDTQWRVVGPDLPSGSAVRVTGTEGATLKVEALR</sequence>